<dbReference type="Gene3D" id="3.50.50.60">
    <property type="entry name" value="FAD/NAD(P)-binding domain"/>
    <property type="match status" value="1"/>
</dbReference>
<evidence type="ECO:0008006" key="2">
    <source>
        <dbReference type="Google" id="ProtNLM"/>
    </source>
</evidence>
<evidence type="ECO:0000313" key="1">
    <source>
        <dbReference type="EMBL" id="SVE07195.1"/>
    </source>
</evidence>
<feature type="non-terminal residue" evidence="1">
    <location>
        <position position="1"/>
    </location>
</feature>
<gene>
    <name evidence="1" type="ORF">METZ01_LOCUS460049</name>
</gene>
<reference evidence="1" key="1">
    <citation type="submission" date="2018-05" db="EMBL/GenBank/DDBJ databases">
        <authorList>
            <person name="Lanie J.A."/>
            <person name="Ng W.-L."/>
            <person name="Kazmierczak K.M."/>
            <person name="Andrzejewski T.M."/>
            <person name="Davidsen T.M."/>
            <person name="Wayne K.J."/>
            <person name="Tettelin H."/>
            <person name="Glass J.I."/>
            <person name="Rusch D."/>
            <person name="Podicherti R."/>
            <person name="Tsui H.-C.T."/>
            <person name="Winkler M.E."/>
        </authorList>
    </citation>
    <scope>NUCLEOTIDE SEQUENCE</scope>
</reference>
<dbReference type="SUPFAM" id="SSF51905">
    <property type="entry name" value="FAD/NAD(P)-binding domain"/>
    <property type="match status" value="1"/>
</dbReference>
<dbReference type="GO" id="GO:0016491">
    <property type="term" value="F:oxidoreductase activity"/>
    <property type="evidence" value="ECO:0007669"/>
    <property type="project" value="TreeGrafter"/>
</dbReference>
<dbReference type="Gene3D" id="3.90.660.20">
    <property type="entry name" value="Protoporphyrinogen oxidase, mitochondrial, domain 2"/>
    <property type="match status" value="1"/>
</dbReference>
<sequence>SGIAGLVAAWNLSREHEVTVYERHARPGMDAQSLDVSLAGVEARVDVPLRVIYEGYYPTLLDVYHSAEIGLEQVSYSASFSQVGRRTHFRYENWKLPWGVSVPFVKPSQLLCSKTRQIIRDLARFLRDVSRPARRGVIEEQSIDSYLTHRGYSDAFRHGFLFPAFAGICTCSLESVKRYPTDIIADYLTGGILLTGVRRVVSGVHQVVERLLAEVGEVRCDAAVQRVSEENDQVVVCDSRGERRVFDHLII</sequence>
<dbReference type="Pfam" id="PF13450">
    <property type="entry name" value="NAD_binding_8"/>
    <property type="match status" value="1"/>
</dbReference>
<proteinExistence type="predicted"/>
<feature type="non-terminal residue" evidence="1">
    <location>
        <position position="251"/>
    </location>
</feature>
<dbReference type="InterPro" id="IPR050464">
    <property type="entry name" value="Zeta_carotene_desat/Oxidored"/>
</dbReference>
<dbReference type="AlphaFoldDB" id="A0A383AJ30"/>
<dbReference type="Gene3D" id="1.10.3110.10">
    <property type="entry name" value="protoporphyrinogen ix oxidase, domain 3"/>
    <property type="match status" value="1"/>
</dbReference>
<name>A0A383AJ30_9ZZZZ</name>
<accession>A0A383AJ30</accession>
<dbReference type="PANTHER" id="PTHR42923">
    <property type="entry name" value="PROTOPORPHYRINOGEN OXIDASE"/>
    <property type="match status" value="1"/>
</dbReference>
<organism evidence="1">
    <name type="scientific">marine metagenome</name>
    <dbReference type="NCBI Taxonomy" id="408172"/>
    <lineage>
        <taxon>unclassified sequences</taxon>
        <taxon>metagenomes</taxon>
        <taxon>ecological metagenomes</taxon>
    </lineage>
</organism>
<dbReference type="InterPro" id="IPR036188">
    <property type="entry name" value="FAD/NAD-bd_sf"/>
</dbReference>
<dbReference type="PANTHER" id="PTHR42923:SF17">
    <property type="entry name" value="AMINE OXIDASE DOMAIN-CONTAINING PROTEIN"/>
    <property type="match status" value="1"/>
</dbReference>
<dbReference type="EMBL" id="UINC01192186">
    <property type="protein sequence ID" value="SVE07195.1"/>
    <property type="molecule type" value="Genomic_DNA"/>
</dbReference>
<protein>
    <recommendedName>
        <fullName evidence="2">Amine oxidase domain-containing protein</fullName>
    </recommendedName>
</protein>